<accession>A0ABQ7X5J1</accession>
<comment type="domain">
    <text evidence="8">The DHHC domain is required for palmitoyltransferase activity.</text>
</comment>
<keyword evidence="12" id="KW-1185">Reference proteome</keyword>
<evidence type="ECO:0000259" key="10">
    <source>
        <dbReference type="Pfam" id="PF01529"/>
    </source>
</evidence>
<evidence type="ECO:0000313" key="11">
    <source>
        <dbReference type="EMBL" id="KAH0851214.1"/>
    </source>
</evidence>
<keyword evidence="6 8" id="KW-0472">Membrane</keyword>
<feature type="region of interest" description="Disordered" evidence="9">
    <location>
        <begin position="422"/>
        <end position="470"/>
    </location>
</feature>
<comment type="caution">
    <text evidence="11">The sequence shown here is derived from an EMBL/GenBank/DDBJ whole genome shotgun (WGS) entry which is preliminary data.</text>
</comment>
<dbReference type="EC" id="2.3.1.225" evidence="8"/>
<evidence type="ECO:0000256" key="5">
    <source>
        <dbReference type="ARBA" id="ARBA00022989"/>
    </source>
</evidence>
<name>A0ABQ7X5J1_BRANA</name>
<dbReference type="EMBL" id="JAGKQM010001818">
    <property type="protein sequence ID" value="KAH0851214.1"/>
    <property type="molecule type" value="Genomic_DNA"/>
</dbReference>
<feature type="compositionally biased region" description="Basic and acidic residues" evidence="9">
    <location>
        <begin position="298"/>
        <end position="310"/>
    </location>
</feature>
<feature type="region of interest" description="Disordered" evidence="9">
    <location>
        <begin position="371"/>
        <end position="397"/>
    </location>
</feature>
<reference evidence="11 12" key="1">
    <citation type="submission" date="2021-05" db="EMBL/GenBank/DDBJ databases">
        <title>Genome Assembly of Synthetic Allotetraploid Brassica napus Reveals Homoeologous Exchanges between Subgenomes.</title>
        <authorList>
            <person name="Davis J.T."/>
        </authorList>
    </citation>
    <scope>NUCLEOTIDE SEQUENCE [LARGE SCALE GENOMIC DNA]</scope>
    <source>
        <strain evidence="12">cv. Da-Ae</strain>
        <tissue evidence="11">Seedling</tissue>
    </source>
</reference>
<proteinExistence type="inferred from homology"/>
<organism evidence="11 12">
    <name type="scientific">Brassica napus</name>
    <name type="common">Rape</name>
    <dbReference type="NCBI Taxonomy" id="3708"/>
    <lineage>
        <taxon>Eukaryota</taxon>
        <taxon>Viridiplantae</taxon>
        <taxon>Streptophyta</taxon>
        <taxon>Embryophyta</taxon>
        <taxon>Tracheophyta</taxon>
        <taxon>Spermatophyta</taxon>
        <taxon>Magnoliopsida</taxon>
        <taxon>eudicotyledons</taxon>
        <taxon>Gunneridae</taxon>
        <taxon>Pentapetalae</taxon>
        <taxon>rosids</taxon>
        <taxon>malvids</taxon>
        <taxon>Brassicales</taxon>
        <taxon>Brassicaceae</taxon>
        <taxon>Brassiceae</taxon>
        <taxon>Brassica</taxon>
    </lineage>
</organism>
<evidence type="ECO:0000313" key="12">
    <source>
        <dbReference type="Proteomes" id="UP000824890"/>
    </source>
</evidence>
<keyword evidence="5 8" id="KW-1133">Transmembrane helix</keyword>
<comment type="subcellular location">
    <subcellularLocation>
        <location evidence="1">Endomembrane system</location>
        <topology evidence="1">Multi-pass membrane protein</topology>
    </subcellularLocation>
</comment>
<comment type="catalytic activity">
    <reaction evidence="8">
        <text>L-cysteinyl-[protein] + hexadecanoyl-CoA = S-hexadecanoyl-L-cysteinyl-[protein] + CoA</text>
        <dbReference type="Rhea" id="RHEA:36683"/>
        <dbReference type="Rhea" id="RHEA-COMP:10131"/>
        <dbReference type="Rhea" id="RHEA-COMP:11032"/>
        <dbReference type="ChEBI" id="CHEBI:29950"/>
        <dbReference type="ChEBI" id="CHEBI:57287"/>
        <dbReference type="ChEBI" id="CHEBI:57379"/>
        <dbReference type="ChEBI" id="CHEBI:74151"/>
        <dbReference type="EC" id="2.3.1.225"/>
    </reaction>
</comment>
<feature type="compositionally biased region" description="Low complexity" evidence="9">
    <location>
        <begin position="429"/>
        <end position="440"/>
    </location>
</feature>
<keyword evidence="7 8" id="KW-0012">Acyltransferase</keyword>
<keyword evidence="3 8" id="KW-0808">Transferase</keyword>
<dbReference type="PANTHER" id="PTHR22883">
    <property type="entry name" value="ZINC FINGER DHHC DOMAIN CONTAINING PROTEIN"/>
    <property type="match status" value="1"/>
</dbReference>
<comment type="similarity">
    <text evidence="2 8">Belongs to the DHHC palmitoyltransferase family.</text>
</comment>
<evidence type="ECO:0000256" key="9">
    <source>
        <dbReference type="SAM" id="MobiDB-lite"/>
    </source>
</evidence>
<dbReference type="PROSITE" id="PS50216">
    <property type="entry name" value="DHHC"/>
    <property type="match status" value="1"/>
</dbReference>
<feature type="compositionally biased region" description="Basic residues" evidence="9">
    <location>
        <begin position="324"/>
        <end position="333"/>
    </location>
</feature>
<dbReference type="Proteomes" id="UP000824890">
    <property type="component" value="Unassembled WGS sequence"/>
</dbReference>
<sequence length="470" mass="52560">MELTRNMSHRKDLVSWCALLSLCIDLWLLQRKRKSSEQQMSEDGMFYCSLCEVEVFKFSKHCRVCDKCVDRFDHHCRWLNNCIGKQNYRKFFSLMVSAIFLLTMQWSTGIFVLVLCLLRRNQFNTDIALKLGSSFSLVPFVIVVAVCTLLAMLATLPVAQLFFFHILLIKKGISTYDYIVALREQEQELEEGGGGQQSPQMSMISSFTGLSSASSFNTFHRGAWCTPPRLFVEDQFDVVPPENASVSSYGKKTVVEKRVKKKTQPVKISPWTLARLNAEEVSKAAAEARKRSKIIQPVERREASSSDRRMFPAKFEAANSNGKQQRRQSKQRIRLPAELPLMNVQTRVASMETSTSSGLGPLQLEARSAFQTSRAMSGSGGVMGTSSSPESSLDSHDIHPFRVSSEAEGSVQLSGFSSAVGLMGQNRGQQQQQSMMMMMMPLSRSTSGGYDASGGEDSDQVPSRNIHKSR</sequence>
<dbReference type="PANTHER" id="PTHR22883:SF331">
    <property type="entry name" value="S-ACYLTRANSFERASE"/>
    <property type="match status" value="1"/>
</dbReference>
<feature type="transmembrane region" description="Helical" evidence="8">
    <location>
        <begin position="135"/>
        <end position="168"/>
    </location>
</feature>
<evidence type="ECO:0000256" key="7">
    <source>
        <dbReference type="ARBA" id="ARBA00023315"/>
    </source>
</evidence>
<feature type="transmembrane region" description="Helical" evidence="8">
    <location>
        <begin position="13"/>
        <end position="30"/>
    </location>
</feature>
<gene>
    <name evidence="11" type="ORF">HID58_094913</name>
</gene>
<dbReference type="InterPro" id="IPR001594">
    <property type="entry name" value="Palmitoyltrfase_DHHC"/>
</dbReference>
<dbReference type="Pfam" id="PF01529">
    <property type="entry name" value="DHHC"/>
    <property type="match status" value="1"/>
</dbReference>
<evidence type="ECO:0000256" key="3">
    <source>
        <dbReference type="ARBA" id="ARBA00022679"/>
    </source>
</evidence>
<protein>
    <recommendedName>
        <fullName evidence="8">S-acyltransferase</fullName>
        <ecNumber evidence="8">2.3.1.225</ecNumber>
    </recommendedName>
    <alternativeName>
        <fullName evidence="8">Palmitoyltransferase</fullName>
    </alternativeName>
</protein>
<feature type="region of interest" description="Disordered" evidence="9">
    <location>
        <begin position="287"/>
        <end position="336"/>
    </location>
</feature>
<evidence type="ECO:0000256" key="2">
    <source>
        <dbReference type="ARBA" id="ARBA00008574"/>
    </source>
</evidence>
<feature type="domain" description="Palmitoyltransferase DHHC" evidence="10">
    <location>
        <begin position="46"/>
        <end position="179"/>
    </location>
</feature>
<evidence type="ECO:0000256" key="8">
    <source>
        <dbReference type="RuleBase" id="RU079119"/>
    </source>
</evidence>
<evidence type="ECO:0000256" key="6">
    <source>
        <dbReference type="ARBA" id="ARBA00023136"/>
    </source>
</evidence>
<dbReference type="InterPro" id="IPR039859">
    <property type="entry name" value="PFA4/ZDH16/20/ERF2-like"/>
</dbReference>
<feature type="transmembrane region" description="Helical" evidence="8">
    <location>
        <begin position="91"/>
        <end position="115"/>
    </location>
</feature>
<keyword evidence="4 8" id="KW-0812">Transmembrane</keyword>
<evidence type="ECO:0000256" key="1">
    <source>
        <dbReference type="ARBA" id="ARBA00004127"/>
    </source>
</evidence>
<evidence type="ECO:0000256" key="4">
    <source>
        <dbReference type="ARBA" id="ARBA00022692"/>
    </source>
</evidence>